<sequence>MKATNALALSVLFAGVAAAQTTSPIMVTNAQDAGDGSLRAALSQAAATDAPSQVVIATGDDIVIAESLVYQGEAPLEIIGNGQRVRSDVNTHLLVSANGGSLAISDLAFEGPGQFSIVNRGDNNGQTAGKGIFIDVRDDQTGIVDLALDNVLVKGVANHGIHVSDCTLADDCGAGAGGGGQGSPASVRVRLNNVTVDGVGNGKFDADGLRVDERGEGDIHVTGLASVFTRVGADGLELDEGQAGSIHSTMTRTRFIDNGAYCDPALLAAYMPAEPEGEFGDGEVREADIPGDVTGTPDDSCFEREVDLYESGYVEAYEIGIDVDDGIDYDEADAGDLNLTMISSTISGNYDEGVDMDEAGPGGGNLHYINTLAYRNADDGFKMSEEDAGAVHGAVLGSVSRDNGGKGVVFEEEGPGNVRVTVTETHTVNNDDSDDTGLEVVQEDEGSGELIVESSRIEDGIDAEGVTVTQ</sequence>
<comment type="caution">
    <text evidence="2">The sequence shown here is derived from an EMBL/GenBank/DDBJ whole genome shotgun (WGS) entry which is preliminary data.</text>
</comment>
<reference evidence="2 3" key="1">
    <citation type="submission" date="2024-02" db="EMBL/GenBank/DDBJ databases">
        <title>New especies of Spiribacter isolated from saline water.</title>
        <authorList>
            <person name="Leon M.J."/>
            <person name="De La Haba R."/>
            <person name="Sanchez-Porro C."/>
            <person name="Ventosa A."/>
        </authorList>
    </citation>
    <scope>NUCLEOTIDE SEQUENCE [LARGE SCALE GENOMIC DNA]</scope>
    <source>
        <strain evidence="3">ag22IC4-227</strain>
    </source>
</reference>
<dbReference type="EMBL" id="JBAKFJ010000001">
    <property type="protein sequence ID" value="MEX0385900.1"/>
    <property type="molecule type" value="Genomic_DNA"/>
</dbReference>
<feature type="chain" id="PRO_5045532769" description="Right handed beta helix domain-containing protein" evidence="1">
    <location>
        <begin position="20"/>
        <end position="470"/>
    </location>
</feature>
<dbReference type="SMART" id="SM00710">
    <property type="entry name" value="PbH1"/>
    <property type="match status" value="7"/>
</dbReference>
<name>A0ABV3S780_9GAMM</name>
<proteinExistence type="predicted"/>
<dbReference type="Proteomes" id="UP001556653">
    <property type="component" value="Unassembled WGS sequence"/>
</dbReference>
<accession>A0ABV3S780</accession>
<keyword evidence="3" id="KW-1185">Reference proteome</keyword>
<protein>
    <recommendedName>
        <fullName evidence="4">Right handed beta helix domain-containing protein</fullName>
    </recommendedName>
</protein>
<dbReference type="InterPro" id="IPR006626">
    <property type="entry name" value="PbH1"/>
</dbReference>
<dbReference type="SUPFAM" id="SSF51126">
    <property type="entry name" value="Pectin lyase-like"/>
    <property type="match status" value="1"/>
</dbReference>
<keyword evidence="1" id="KW-0732">Signal</keyword>
<evidence type="ECO:0000256" key="1">
    <source>
        <dbReference type="SAM" id="SignalP"/>
    </source>
</evidence>
<dbReference type="RefSeq" id="WP_367966383.1">
    <property type="nucleotide sequence ID" value="NZ_JBAKFJ010000001.1"/>
</dbReference>
<feature type="signal peptide" evidence="1">
    <location>
        <begin position="1"/>
        <end position="19"/>
    </location>
</feature>
<evidence type="ECO:0000313" key="3">
    <source>
        <dbReference type="Proteomes" id="UP001556653"/>
    </source>
</evidence>
<gene>
    <name evidence="2" type="ORF">V6X64_02680</name>
</gene>
<evidence type="ECO:0000313" key="2">
    <source>
        <dbReference type="EMBL" id="MEX0385900.1"/>
    </source>
</evidence>
<evidence type="ECO:0008006" key="4">
    <source>
        <dbReference type="Google" id="ProtNLM"/>
    </source>
</evidence>
<organism evidence="2 3">
    <name type="scientific">Spiribacter onubensis</name>
    <dbReference type="NCBI Taxonomy" id="3122420"/>
    <lineage>
        <taxon>Bacteria</taxon>
        <taxon>Pseudomonadati</taxon>
        <taxon>Pseudomonadota</taxon>
        <taxon>Gammaproteobacteria</taxon>
        <taxon>Chromatiales</taxon>
        <taxon>Ectothiorhodospiraceae</taxon>
        <taxon>Spiribacter</taxon>
    </lineage>
</organism>
<dbReference type="InterPro" id="IPR011050">
    <property type="entry name" value="Pectin_lyase_fold/virulence"/>
</dbReference>